<organism evidence="1 2">
    <name type="scientific">Aduncisulcus paluster</name>
    <dbReference type="NCBI Taxonomy" id="2918883"/>
    <lineage>
        <taxon>Eukaryota</taxon>
        <taxon>Metamonada</taxon>
        <taxon>Carpediemonas-like organisms</taxon>
        <taxon>Aduncisulcus</taxon>
    </lineage>
</organism>
<dbReference type="Proteomes" id="UP001057375">
    <property type="component" value="Unassembled WGS sequence"/>
</dbReference>
<name>A0ABQ5KTR4_9EUKA</name>
<feature type="non-terminal residue" evidence="1">
    <location>
        <position position="1"/>
    </location>
</feature>
<evidence type="ECO:0000313" key="1">
    <source>
        <dbReference type="EMBL" id="GKT35868.1"/>
    </source>
</evidence>
<evidence type="ECO:0000313" key="2">
    <source>
        <dbReference type="Proteomes" id="UP001057375"/>
    </source>
</evidence>
<dbReference type="EMBL" id="BQXS01011086">
    <property type="protein sequence ID" value="GKT35868.1"/>
    <property type="molecule type" value="Genomic_DNA"/>
</dbReference>
<keyword evidence="2" id="KW-1185">Reference proteome</keyword>
<reference evidence="1" key="1">
    <citation type="submission" date="2022-03" db="EMBL/GenBank/DDBJ databases">
        <title>Draft genome sequence of Aduncisulcus paluster, a free-living microaerophilic Fornicata.</title>
        <authorList>
            <person name="Yuyama I."/>
            <person name="Kume K."/>
            <person name="Tamura T."/>
            <person name="Inagaki Y."/>
            <person name="Hashimoto T."/>
        </authorList>
    </citation>
    <scope>NUCLEOTIDE SEQUENCE</scope>
    <source>
        <strain evidence="1">NY0171</strain>
    </source>
</reference>
<proteinExistence type="predicted"/>
<comment type="caution">
    <text evidence="1">The sequence shown here is derived from an EMBL/GenBank/DDBJ whole genome shotgun (WGS) entry which is preliminary data.</text>
</comment>
<gene>
    <name evidence="1" type="ORF">ADUPG1_008937</name>
</gene>
<accession>A0ABQ5KTR4</accession>
<sequence length="241" mass="28118">GRDWREKDSFKIESLVFFRKETLEEAFAREARNREKLWSEAISVKPKIIKDEDVEFEPVGSDFPDFDCSTVIKPSFSMVKGSNLTRIMDSKRYVSSQKLLEKGCRFERATEYESVLLSHLSIPFSSPSHVKGAYICVGMYHVPRSLLFIFSDSDGKRVCKKYEFVEPENLFIWFFLPINLLNVVLCEIEGKGTWSERNSRCFEIYSLVFTMPDESEIIDRYSQDITELSVSKDEKEKESEE</sequence>
<protein>
    <submittedName>
        <fullName evidence="1">Uncharacterized protein</fullName>
    </submittedName>
</protein>